<dbReference type="InterPro" id="IPR016047">
    <property type="entry name" value="M23ase_b-sheet_dom"/>
</dbReference>
<dbReference type="EMBL" id="NBIU01000022">
    <property type="protein sequence ID" value="PZT47753.1"/>
    <property type="molecule type" value="Genomic_DNA"/>
</dbReference>
<feature type="domain" description="M23ase beta-sheet core" evidence="2">
    <location>
        <begin position="159"/>
        <end position="253"/>
    </location>
</feature>
<sequence>MRFFALFLILGSFLFANSIKVANGTTHILTTKEASPTPITWNNKTLQWINHPKNPHLKIALLSIGYYQKPKLIHLNNGENLEIIQGNYKKEQIQVSKEKAKPNQKNLKRIKLEREEALKIYNSYTKKRFWNEPFLLPMDSKITSPFGSARVFNKEIRSYHSGTDFRAKIGTPIKAINDGKVVLAKDRFLAGKSIVIDHGEGIYSMYYHCSNLKVKVGDIIKKGDLIALSGNSGRVSGPHLHFGVMVNGVQVDPLDFIYKINALFN</sequence>
<proteinExistence type="predicted"/>
<dbReference type="PANTHER" id="PTHR21666">
    <property type="entry name" value="PEPTIDASE-RELATED"/>
    <property type="match status" value="1"/>
</dbReference>
<evidence type="ECO:0000313" key="4">
    <source>
        <dbReference type="Proteomes" id="UP000249746"/>
    </source>
</evidence>
<dbReference type="SUPFAM" id="SSF51261">
    <property type="entry name" value="Duplicated hybrid motif"/>
    <property type="match status" value="1"/>
</dbReference>
<dbReference type="Gene3D" id="2.70.70.10">
    <property type="entry name" value="Glucose Permease (Domain IIA)"/>
    <property type="match status" value="1"/>
</dbReference>
<dbReference type="AlphaFoldDB" id="A0A2W6PM60"/>
<dbReference type="RefSeq" id="WP_111230172.1">
    <property type="nucleotide sequence ID" value="NZ_NBIU01000022.1"/>
</dbReference>
<feature type="chain" id="PRO_5015995385" evidence="1">
    <location>
        <begin position="22"/>
        <end position="265"/>
    </location>
</feature>
<dbReference type="PANTHER" id="PTHR21666:SF270">
    <property type="entry name" value="MUREIN HYDROLASE ACTIVATOR ENVC"/>
    <property type="match status" value="1"/>
</dbReference>
<comment type="caution">
    <text evidence="3">The sequence shown here is derived from an EMBL/GenBank/DDBJ whole genome shotgun (WGS) entry which is preliminary data.</text>
</comment>
<keyword evidence="4" id="KW-1185">Reference proteome</keyword>
<dbReference type="GO" id="GO:0004222">
    <property type="term" value="F:metalloendopeptidase activity"/>
    <property type="evidence" value="ECO:0007669"/>
    <property type="project" value="TreeGrafter"/>
</dbReference>
<dbReference type="Pfam" id="PF01551">
    <property type="entry name" value="Peptidase_M23"/>
    <property type="match status" value="1"/>
</dbReference>
<protein>
    <submittedName>
        <fullName evidence="3">Peptidase M24</fullName>
    </submittedName>
</protein>
<evidence type="ECO:0000256" key="1">
    <source>
        <dbReference type="SAM" id="SignalP"/>
    </source>
</evidence>
<dbReference type="InterPro" id="IPR011055">
    <property type="entry name" value="Dup_hybrid_motif"/>
</dbReference>
<dbReference type="InterPro" id="IPR050570">
    <property type="entry name" value="Cell_wall_metabolism_enzyme"/>
</dbReference>
<feature type="signal peptide" evidence="1">
    <location>
        <begin position="1"/>
        <end position="21"/>
    </location>
</feature>
<accession>A0A2W6PM60</accession>
<dbReference type="OrthoDB" id="9815245at2"/>
<gene>
    <name evidence="3" type="ORF">B6S12_07440</name>
</gene>
<evidence type="ECO:0000313" key="3">
    <source>
        <dbReference type="EMBL" id="PZT47753.1"/>
    </source>
</evidence>
<organism evidence="3 4">
    <name type="scientific">Helicobacter valdiviensis</name>
    <dbReference type="NCBI Taxonomy" id="1458358"/>
    <lineage>
        <taxon>Bacteria</taxon>
        <taxon>Pseudomonadati</taxon>
        <taxon>Campylobacterota</taxon>
        <taxon>Epsilonproteobacteria</taxon>
        <taxon>Campylobacterales</taxon>
        <taxon>Helicobacteraceae</taxon>
        <taxon>Helicobacter</taxon>
    </lineage>
</organism>
<dbReference type="CDD" id="cd12797">
    <property type="entry name" value="M23_peptidase"/>
    <property type="match status" value="1"/>
</dbReference>
<evidence type="ECO:0000259" key="2">
    <source>
        <dbReference type="Pfam" id="PF01551"/>
    </source>
</evidence>
<reference evidence="3 4" key="1">
    <citation type="submission" date="2017-03" db="EMBL/GenBank/DDBJ databases">
        <title>Genomic and clinical evidence uncovers the enterohepatic species Helicobacter valdiviensis as a potential human intestinal pathogen.</title>
        <authorList>
            <person name="Fresia P."/>
            <person name="Jara R."/>
            <person name="Sierra R."/>
            <person name="Ferres I."/>
            <person name="Greif G."/>
            <person name="Iraola G."/>
            <person name="Collado L."/>
        </authorList>
    </citation>
    <scope>NUCLEOTIDE SEQUENCE [LARGE SCALE GENOMIC DNA]</scope>
    <source>
        <strain evidence="3 4">WBE14</strain>
    </source>
</reference>
<dbReference type="Proteomes" id="UP000249746">
    <property type="component" value="Unassembled WGS sequence"/>
</dbReference>
<keyword evidence="1" id="KW-0732">Signal</keyword>
<name>A0A2W6PM60_9HELI</name>